<accession>A0A0G0PUT7</accession>
<organism evidence="3 4">
    <name type="scientific">Candidatus Gottesmanbacteria bacterium GW2011_GWC2_39_8</name>
    <dbReference type="NCBI Taxonomy" id="1618450"/>
    <lineage>
        <taxon>Bacteria</taxon>
        <taxon>Candidatus Gottesmaniibacteriota</taxon>
    </lineage>
</organism>
<evidence type="ECO:0000259" key="2">
    <source>
        <dbReference type="Pfam" id="PF18904"/>
    </source>
</evidence>
<evidence type="ECO:0000313" key="4">
    <source>
        <dbReference type="Proteomes" id="UP000034539"/>
    </source>
</evidence>
<dbReference type="Pfam" id="PF18904">
    <property type="entry name" value="DUF5660"/>
    <property type="match status" value="1"/>
</dbReference>
<reference evidence="3 4" key="1">
    <citation type="journal article" date="2015" name="Nature">
        <title>rRNA introns, odd ribosomes, and small enigmatic genomes across a large radiation of phyla.</title>
        <authorList>
            <person name="Brown C.T."/>
            <person name="Hug L.A."/>
            <person name="Thomas B.C."/>
            <person name="Sharon I."/>
            <person name="Castelle C.J."/>
            <person name="Singh A."/>
            <person name="Wilkins M.J."/>
            <person name="Williams K.H."/>
            <person name="Banfield J.F."/>
        </authorList>
    </citation>
    <scope>NUCLEOTIDE SEQUENCE [LARGE SCALE GENOMIC DNA]</scope>
</reference>
<evidence type="ECO:0000256" key="1">
    <source>
        <dbReference type="SAM" id="MobiDB-lite"/>
    </source>
</evidence>
<proteinExistence type="predicted"/>
<gene>
    <name evidence="3" type="ORF">UT63_C0064G0025</name>
</gene>
<feature type="domain" description="DUF5660" evidence="2">
    <location>
        <begin position="92"/>
        <end position="196"/>
    </location>
</feature>
<dbReference type="EMBL" id="LBXN01000064">
    <property type="protein sequence ID" value="KKR31643.1"/>
    <property type="molecule type" value="Genomic_DNA"/>
</dbReference>
<evidence type="ECO:0000313" key="3">
    <source>
        <dbReference type="EMBL" id="KKR31643.1"/>
    </source>
</evidence>
<feature type="region of interest" description="Disordered" evidence="1">
    <location>
        <begin position="1"/>
        <end position="27"/>
    </location>
</feature>
<protein>
    <recommendedName>
        <fullName evidence="2">DUF5660 domain-containing protein</fullName>
    </recommendedName>
</protein>
<name>A0A0G0PUT7_9BACT</name>
<dbReference type="Proteomes" id="UP000034539">
    <property type="component" value="Unassembled WGS sequence"/>
</dbReference>
<sequence length="196" mass="22325">MANTKKSNNRNQSIDSPEKIKDSSGGFSDLLKTVSPTGFIDQLFGKNQPKSEITKSWEDTLSPKEKSQKKSNEVVVYSFHAREKTAEQNEMQKEVQEILHALKQQVKLLEKSEKGLAKDLSKVTVESLPEKTGIYYLRFFEWLLVLIKQVRAKVEEGKTWLDCMQGKKKKGYWGMYKKHGTGFGLSNERSMATQAG</sequence>
<comment type="caution">
    <text evidence="3">The sequence shown here is derived from an EMBL/GenBank/DDBJ whole genome shotgun (WGS) entry which is preliminary data.</text>
</comment>
<dbReference type="InterPro" id="IPR043719">
    <property type="entry name" value="DUF5660"/>
</dbReference>
<dbReference type="AlphaFoldDB" id="A0A0G0PUT7"/>
<feature type="compositionally biased region" description="Polar residues" evidence="1">
    <location>
        <begin position="1"/>
        <end position="15"/>
    </location>
</feature>